<dbReference type="Proteomes" id="UP000324800">
    <property type="component" value="Unassembled WGS sequence"/>
</dbReference>
<dbReference type="AlphaFoldDB" id="A0A5J4TGG9"/>
<sequence length="270" mass="30851">FEATLQAMNIKCLKILSDNSTACFCLMRKRAAFSIHKQIDRILATLEQNGLIIKVKHIKGLDNKEPDALSKLARAGDYQIKSDVLMKVLQQWHISITLDAFASRRNAKHKSWKGELPLLHLPIPLISRVIQKVIKERITAIFITPQWTSQPWWSQLKGISMMNLTLGQSEENLIPGPRMKKMQWKLLQGKIMISLVRGVNLEKLSSNNAYKNLGQPLDLLITQYMHGEGNGDVTRAPFHLSSNIGNNKEKQQNSQQKLKNHIQQQQITYQ</sequence>
<proteinExistence type="predicted"/>
<dbReference type="InterPro" id="IPR052055">
    <property type="entry name" value="Hepadnavirus_pol/RT"/>
</dbReference>
<gene>
    <name evidence="2" type="ORF">EZS28_047812</name>
</gene>
<accession>A0A5J4TGG9</accession>
<comment type="caution">
    <text evidence="2">The sequence shown here is derived from an EMBL/GenBank/DDBJ whole genome shotgun (WGS) entry which is preliminary data.</text>
</comment>
<evidence type="ECO:0008006" key="4">
    <source>
        <dbReference type="Google" id="ProtNLM"/>
    </source>
</evidence>
<organism evidence="2 3">
    <name type="scientific">Streblomastix strix</name>
    <dbReference type="NCBI Taxonomy" id="222440"/>
    <lineage>
        <taxon>Eukaryota</taxon>
        <taxon>Metamonada</taxon>
        <taxon>Preaxostyla</taxon>
        <taxon>Oxymonadida</taxon>
        <taxon>Streblomastigidae</taxon>
        <taxon>Streblomastix</taxon>
    </lineage>
</organism>
<feature type="region of interest" description="Disordered" evidence="1">
    <location>
        <begin position="237"/>
        <end position="270"/>
    </location>
</feature>
<evidence type="ECO:0000256" key="1">
    <source>
        <dbReference type="SAM" id="MobiDB-lite"/>
    </source>
</evidence>
<name>A0A5J4TGG9_9EUKA</name>
<protein>
    <recommendedName>
        <fullName evidence="4">RNase H type-1 domain-containing protein</fullName>
    </recommendedName>
</protein>
<dbReference type="EMBL" id="SNRW01032610">
    <property type="protein sequence ID" value="KAA6356661.1"/>
    <property type="molecule type" value="Genomic_DNA"/>
</dbReference>
<feature type="compositionally biased region" description="Low complexity" evidence="1">
    <location>
        <begin position="252"/>
        <end position="270"/>
    </location>
</feature>
<reference evidence="2 3" key="1">
    <citation type="submission" date="2019-03" db="EMBL/GenBank/DDBJ databases">
        <title>Single cell metagenomics reveals metabolic interactions within the superorganism composed of flagellate Streblomastix strix and complex community of Bacteroidetes bacteria on its surface.</title>
        <authorList>
            <person name="Treitli S.C."/>
            <person name="Kolisko M."/>
            <person name="Husnik F."/>
            <person name="Keeling P."/>
            <person name="Hampl V."/>
        </authorList>
    </citation>
    <scope>NUCLEOTIDE SEQUENCE [LARGE SCALE GENOMIC DNA]</scope>
    <source>
        <strain evidence="2">ST1C</strain>
    </source>
</reference>
<dbReference type="PANTHER" id="PTHR33050">
    <property type="entry name" value="REVERSE TRANSCRIPTASE DOMAIN-CONTAINING PROTEIN"/>
    <property type="match status" value="1"/>
</dbReference>
<dbReference type="PANTHER" id="PTHR33050:SF7">
    <property type="entry name" value="RIBONUCLEASE H"/>
    <property type="match status" value="1"/>
</dbReference>
<evidence type="ECO:0000313" key="2">
    <source>
        <dbReference type="EMBL" id="KAA6356661.1"/>
    </source>
</evidence>
<feature type="non-terminal residue" evidence="2">
    <location>
        <position position="1"/>
    </location>
</feature>
<evidence type="ECO:0000313" key="3">
    <source>
        <dbReference type="Proteomes" id="UP000324800"/>
    </source>
</evidence>